<sequence>MSLTQYKKKRAFDKTPEPTGGKPTGDKLHFVVQKHHASHLHYDFRLEMEGVLKSWAVPKGPSMDPSVKRLAMMVEDHPWDYRNFEGIIPSGYGAGTVIVWDEGTYEPAEKKKSKKENEKSLLHHLYEGSVSFVLKGKKLKGEFSLVKTKSRGDNAWLLVKKDDEYVSTADITKKEKSVLSHKTLEQVKAHPAKEWKSHREQKTKSVADDAETETSENKTETIDDLLKKGTKSAFLKNVDPMLCTLIKEPFSDPKYLFEVKFDGYRIIASIKKGKVKLSSRSGLDYTHKYPAVAKALSELETDIIVDGEIVALNNEGHPDFDALQKTTKETTLAFYLFDILYYKGYDLQQLPLTERKQILGAVIPFNGVLKFSDHFDDGLKLYDLIKDQDLEGIVAKKRQSQYQQGKRNSDWLKLPTEKRQEFVIGGWAESVHGRAFRSLLFGAYNKDHQLEWIGRSGGGFKEKEMPAILKKLKALEIDESPFVNKILDTKGAILHFVKPELVANFRFATWTKSGRIRKPATFLGFRKDKNPEKVVREIPLSKTEEEKIIKTSDKKSSNKS</sequence>
<dbReference type="Pfam" id="PF04679">
    <property type="entry name" value="DNA_ligase_A_C"/>
    <property type="match status" value="1"/>
</dbReference>
<reference evidence="6 7" key="1">
    <citation type="submission" date="2018-11" db="EMBL/GenBank/DDBJ databases">
        <title>Draft genome sequence of Ferruginibacter sp. BO-59.</title>
        <authorList>
            <person name="Im W.T."/>
        </authorList>
    </citation>
    <scope>NUCLEOTIDE SEQUENCE [LARGE SCALE GENOMIC DNA]</scope>
    <source>
        <strain evidence="6 7">BO-59</strain>
    </source>
</reference>
<dbReference type="Pfam" id="PF13298">
    <property type="entry name" value="LigD_N"/>
    <property type="match status" value="1"/>
</dbReference>
<evidence type="ECO:0000313" key="7">
    <source>
        <dbReference type="Proteomes" id="UP000267223"/>
    </source>
</evidence>
<feature type="region of interest" description="Disordered" evidence="4">
    <location>
        <begin position="1"/>
        <end position="26"/>
    </location>
</feature>
<dbReference type="OrthoDB" id="9802472at2"/>
<dbReference type="PANTHER" id="PTHR39465">
    <property type="entry name" value="DNA LIGASE D, 3'-PHOSPHOESTERASE DOMAIN"/>
    <property type="match status" value="1"/>
</dbReference>
<dbReference type="AlphaFoldDB" id="A0A3M9NRN4"/>
<dbReference type="InterPro" id="IPR012309">
    <property type="entry name" value="DNA_ligase_ATP-dep_C"/>
</dbReference>
<feature type="compositionally biased region" description="Basic and acidic residues" evidence="4">
    <location>
        <begin position="189"/>
        <end position="207"/>
    </location>
</feature>
<dbReference type="SUPFAM" id="SSF50249">
    <property type="entry name" value="Nucleic acid-binding proteins"/>
    <property type="match status" value="1"/>
</dbReference>
<dbReference type="GO" id="GO:0006281">
    <property type="term" value="P:DNA repair"/>
    <property type="evidence" value="ECO:0007669"/>
    <property type="project" value="InterPro"/>
</dbReference>
<gene>
    <name evidence="6" type="ORF">EFY79_01240</name>
</gene>
<organism evidence="6 7">
    <name type="scientific">Hanamia caeni</name>
    <dbReference type="NCBI Taxonomy" id="2294116"/>
    <lineage>
        <taxon>Bacteria</taxon>
        <taxon>Pseudomonadati</taxon>
        <taxon>Bacteroidota</taxon>
        <taxon>Chitinophagia</taxon>
        <taxon>Chitinophagales</taxon>
        <taxon>Chitinophagaceae</taxon>
        <taxon>Hanamia</taxon>
    </lineage>
</organism>
<keyword evidence="2" id="KW-0436">Ligase</keyword>
<evidence type="ECO:0000256" key="4">
    <source>
        <dbReference type="SAM" id="MobiDB-lite"/>
    </source>
</evidence>
<dbReference type="InterPro" id="IPR014146">
    <property type="entry name" value="LigD_ligase_dom"/>
</dbReference>
<comment type="caution">
    <text evidence="6">The sequence shown here is derived from an EMBL/GenBank/DDBJ whole genome shotgun (WGS) entry which is preliminary data.</text>
</comment>
<dbReference type="InterPro" id="IPR012340">
    <property type="entry name" value="NA-bd_OB-fold"/>
</dbReference>
<dbReference type="EC" id="6.5.1.1" evidence="1"/>
<protein>
    <recommendedName>
        <fullName evidence="1">DNA ligase (ATP)</fullName>
        <ecNumber evidence="1">6.5.1.1</ecNumber>
    </recommendedName>
</protein>
<feature type="region of interest" description="Disordered" evidence="4">
    <location>
        <begin position="189"/>
        <end position="219"/>
    </location>
</feature>
<evidence type="ECO:0000256" key="1">
    <source>
        <dbReference type="ARBA" id="ARBA00012727"/>
    </source>
</evidence>
<dbReference type="Gene3D" id="2.40.50.140">
    <property type="entry name" value="Nucleic acid-binding proteins"/>
    <property type="match status" value="1"/>
</dbReference>
<feature type="compositionally biased region" description="Basic residues" evidence="4">
    <location>
        <begin position="1"/>
        <end position="11"/>
    </location>
</feature>
<dbReference type="Gene3D" id="3.30.470.30">
    <property type="entry name" value="DNA ligase/mRNA capping enzyme"/>
    <property type="match status" value="1"/>
</dbReference>
<dbReference type="CDD" id="cd07971">
    <property type="entry name" value="OBF_DNA_ligase_LigD"/>
    <property type="match status" value="1"/>
</dbReference>
<dbReference type="CDD" id="cd07906">
    <property type="entry name" value="Adenylation_DNA_ligase_LigD_LigC"/>
    <property type="match status" value="1"/>
</dbReference>
<evidence type="ECO:0000256" key="2">
    <source>
        <dbReference type="ARBA" id="ARBA00022598"/>
    </source>
</evidence>
<evidence type="ECO:0000313" key="6">
    <source>
        <dbReference type="EMBL" id="RNI39957.1"/>
    </source>
</evidence>
<dbReference type="PROSITE" id="PS50160">
    <property type="entry name" value="DNA_LIGASE_A3"/>
    <property type="match status" value="1"/>
</dbReference>
<dbReference type="Pfam" id="PF01068">
    <property type="entry name" value="DNA_ligase_A_M"/>
    <property type="match status" value="1"/>
</dbReference>
<dbReference type="GO" id="GO:0003910">
    <property type="term" value="F:DNA ligase (ATP) activity"/>
    <property type="evidence" value="ECO:0007669"/>
    <property type="project" value="UniProtKB-EC"/>
</dbReference>
<dbReference type="RefSeq" id="WP_123118848.1">
    <property type="nucleotide sequence ID" value="NZ_RJJR01000001.1"/>
</dbReference>
<keyword evidence="7" id="KW-1185">Reference proteome</keyword>
<dbReference type="NCBIfam" id="TIGR02777">
    <property type="entry name" value="LigD_PE_dom"/>
    <property type="match status" value="1"/>
</dbReference>
<dbReference type="GO" id="GO:0005524">
    <property type="term" value="F:ATP binding"/>
    <property type="evidence" value="ECO:0007669"/>
    <property type="project" value="InterPro"/>
</dbReference>
<name>A0A3M9NRN4_9BACT</name>
<dbReference type="GO" id="GO:0006310">
    <property type="term" value="P:DNA recombination"/>
    <property type="evidence" value="ECO:0007669"/>
    <property type="project" value="InterPro"/>
</dbReference>
<evidence type="ECO:0000259" key="5">
    <source>
        <dbReference type="PROSITE" id="PS50160"/>
    </source>
</evidence>
<dbReference type="InterPro" id="IPR012310">
    <property type="entry name" value="DNA_ligase_ATP-dep_cent"/>
</dbReference>
<dbReference type="InterPro" id="IPR014144">
    <property type="entry name" value="LigD_PE_domain"/>
</dbReference>
<dbReference type="Gene3D" id="3.30.1490.70">
    <property type="match status" value="1"/>
</dbReference>
<proteinExistence type="predicted"/>
<comment type="catalytic activity">
    <reaction evidence="3">
        <text>ATP + (deoxyribonucleotide)n-3'-hydroxyl + 5'-phospho-(deoxyribonucleotide)m = (deoxyribonucleotide)n+m + AMP + diphosphate.</text>
        <dbReference type="EC" id="6.5.1.1"/>
    </reaction>
</comment>
<dbReference type="SUPFAM" id="SSF56091">
    <property type="entry name" value="DNA ligase/mRNA capping enzyme, catalytic domain"/>
    <property type="match status" value="1"/>
</dbReference>
<evidence type="ECO:0000256" key="3">
    <source>
        <dbReference type="ARBA" id="ARBA00034003"/>
    </source>
</evidence>
<dbReference type="EMBL" id="RJJR01000001">
    <property type="protein sequence ID" value="RNI39957.1"/>
    <property type="molecule type" value="Genomic_DNA"/>
</dbReference>
<dbReference type="Proteomes" id="UP000267223">
    <property type="component" value="Unassembled WGS sequence"/>
</dbReference>
<dbReference type="PANTHER" id="PTHR39465:SF1">
    <property type="entry name" value="DNA LIGASE D 3'-PHOSPHOESTERASE DOMAIN-CONTAINING PROTEIN"/>
    <property type="match status" value="1"/>
</dbReference>
<dbReference type="NCBIfam" id="TIGR02779">
    <property type="entry name" value="NHEJ_ligase_lig"/>
    <property type="match status" value="1"/>
</dbReference>
<feature type="domain" description="ATP-dependent DNA ligase family profile" evidence="5">
    <location>
        <begin position="325"/>
        <end position="458"/>
    </location>
</feature>
<accession>A0A3M9NRN4</accession>